<comment type="caution">
    <text evidence="1">The sequence shown here is derived from an EMBL/GenBank/DDBJ whole genome shotgun (WGS) entry which is preliminary data.</text>
</comment>
<dbReference type="AlphaFoldDB" id="A0ABC9SRW9"/>
<evidence type="ECO:0000313" key="2">
    <source>
        <dbReference type="Proteomes" id="UP000014060"/>
    </source>
</evidence>
<proteinExistence type="predicted"/>
<accession>A0ABC9SRW9</accession>
<sequence length="125" mass="14760">MDVIKLNYKNIQKGVFNLNFSKDFNYNHSGDYLYPVEYYQFRQSSTLSTFKIELLCFDESYAFHLISENELIPQEYHFVAINDWEINEEFGFDLVDSKSKQAVLQRAIDMASAIAKKYCEKPVKQ</sequence>
<name>A0ABC9SRW9_BACCE</name>
<protein>
    <submittedName>
        <fullName evidence="1">Uncharacterized protein</fullName>
    </submittedName>
</protein>
<gene>
    <name evidence="1" type="ORF">IAY_05847</name>
</gene>
<evidence type="ECO:0000313" key="1">
    <source>
        <dbReference type="EMBL" id="EOQ58642.1"/>
    </source>
</evidence>
<dbReference type="EMBL" id="AHCJ01000072">
    <property type="protein sequence ID" value="EOQ58642.1"/>
    <property type="molecule type" value="Genomic_DNA"/>
</dbReference>
<dbReference type="Proteomes" id="UP000014060">
    <property type="component" value="Unassembled WGS sequence"/>
</dbReference>
<organism evidence="1 2">
    <name type="scientific">Bacillus cereus TIAC219</name>
    <dbReference type="NCBI Taxonomy" id="718222"/>
    <lineage>
        <taxon>Bacteria</taxon>
        <taxon>Bacillati</taxon>
        <taxon>Bacillota</taxon>
        <taxon>Bacilli</taxon>
        <taxon>Bacillales</taxon>
        <taxon>Bacillaceae</taxon>
        <taxon>Bacillus</taxon>
        <taxon>Bacillus cereus group</taxon>
    </lineage>
</organism>
<reference evidence="1 2" key="1">
    <citation type="submission" date="2013-01" db="EMBL/GenBank/DDBJ databases">
        <title>The Genome Sequence of Bacillus cereus TIAC219.</title>
        <authorList>
            <consortium name="The Broad Institute Genome Sequencing Platform"/>
            <consortium name="The Broad Institute Genome Sequencing Center for Infectious Disease"/>
            <person name="Feldgarden M."/>
            <person name="Van der Auwera G.A."/>
            <person name="Mahillon J."/>
            <person name="Duprez V."/>
            <person name="Timmery S."/>
            <person name="Mattelet C."/>
            <person name="Dierick K."/>
            <person name="Sun M."/>
            <person name="Yu Z."/>
            <person name="Zhu L."/>
            <person name="Hu X."/>
            <person name="Shank E.B."/>
            <person name="Swiecicka I."/>
            <person name="Hansen B.M."/>
            <person name="Andrup L."/>
            <person name="Walker B."/>
            <person name="Young S.K."/>
            <person name="Zeng Q."/>
            <person name="Gargeya S."/>
            <person name="Fitzgerald M."/>
            <person name="Haas B."/>
            <person name="Abouelleil A."/>
            <person name="Alvarado L."/>
            <person name="Arachchi H.M."/>
            <person name="Berlin A.M."/>
            <person name="Chapman S.B."/>
            <person name="Dewar J."/>
            <person name="Goldberg J."/>
            <person name="Griggs A."/>
            <person name="Gujja S."/>
            <person name="Hansen M."/>
            <person name="Howarth C."/>
            <person name="Imamovic A."/>
            <person name="Larimer J."/>
            <person name="McCowan C."/>
            <person name="Murphy C."/>
            <person name="Neiman D."/>
            <person name="Pearson M."/>
            <person name="Priest M."/>
            <person name="Roberts A."/>
            <person name="Saif S."/>
            <person name="Shea T."/>
            <person name="Sisk P."/>
            <person name="Sykes S."/>
            <person name="Wortman J."/>
            <person name="Nusbaum C."/>
            <person name="Birren B."/>
        </authorList>
    </citation>
    <scope>NUCLEOTIDE SEQUENCE [LARGE SCALE GENOMIC DNA]</scope>
    <source>
        <strain evidence="1 2">TIAC219</strain>
    </source>
</reference>